<dbReference type="InterPro" id="IPR000847">
    <property type="entry name" value="LysR_HTH_N"/>
</dbReference>
<keyword evidence="4" id="KW-0804">Transcription</keyword>
<dbReference type="GO" id="GO:0003700">
    <property type="term" value="F:DNA-binding transcription factor activity"/>
    <property type="evidence" value="ECO:0007669"/>
    <property type="project" value="InterPro"/>
</dbReference>
<dbReference type="InterPro" id="IPR047788">
    <property type="entry name" value="LysR-like_Sec_metab"/>
</dbReference>
<evidence type="ECO:0000259" key="5">
    <source>
        <dbReference type="PROSITE" id="PS50931"/>
    </source>
</evidence>
<dbReference type="Proteomes" id="UP000220106">
    <property type="component" value="Unassembled WGS sequence"/>
</dbReference>
<evidence type="ECO:0000256" key="4">
    <source>
        <dbReference type="ARBA" id="ARBA00023163"/>
    </source>
</evidence>
<comment type="caution">
    <text evidence="6">The sequence shown here is derived from an EMBL/GenBank/DDBJ whole genome shotgun (WGS) entry which is preliminary data.</text>
</comment>
<feature type="domain" description="HTH lysR-type" evidence="5">
    <location>
        <begin position="1"/>
        <end position="58"/>
    </location>
</feature>
<sequence length="306" mass="35558">MNFEHLKVFYTVARKKSFSETAKILHMSQPNISLQIRQFEESLNIKLFKRTTRKVDLTPAGQILFHSAERILNLIHQTQKEIALLSDSTHGVLNIGASITIGEYIFPYVLGKYKKDYPNVQIILEIYNSHQIIEKLVNEEIHLAFVQSMITHPKYRQRPFFEDELIIIAANDFILSRLNKCDESIHLDDIFSMPLILREAGSGTRQVIEDYLKRNNYNPENLQVILELENTQSIKSAVESGMGISIISRASVQHELRLKTLRELSIQGMNLKRDFYSVYDEKKLTPASESFLTFIHDYYRLESEMT</sequence>
<dbReference type="PROSITE" id="PS50931">
    <property type="entry name" value="HTH_LYSR"/>
    <property type="match status" value="1"/>
</dbReference>
<dbReference type="Gene3D" id="1.10.10.10">
    <property type="entry name" value="Winged helix-like DNA-binding domain superfamily/Winged helix DNA-binding domain"/>
    <property type="match status" value="1"/>
</dbReference>
<proteinExistence type="inferred from homology"/>
<keyword evidence="3" id="KW-0238">DNA-binding</keyword>
<comment type="similarity">
    <text evidence="1">Belongs to the LysR transcriptional regulatory family.</text>
</comment>
<evidence type="ECO:0000256" key="3">
    <source>
        <dbReference type="ARBA" id="ARBA00023125"/>
    </source>
</evidence>
<dbReference type="Gene3D" id="3.40.190.290">
    <property type="match status" value="1"/>
</dbReference>
<name>A0AAX0RXW7_9BACI</name>
<protein>
    <submittedName>
        <fullName evidence="6">LysR family transcriptional regulator</fullName>
    </submittedName>
</protein>
<keyword evidence="2" id="KW-0805">Transcription regulation</keyword>
<dbReference type="PANTHER" id="PTHR30126:SF40">
    <property type="entry name" value="HTH-TYPE TRANSCRIPTIONAL REGULATOR GLTR"/>
    <property type="match status" value="1"/>
</dbReference>
<dbReference type="CDD" id="cd08420">
    <property type="entry name" value="PBP2_CysL_like"/>
    <property type="match status" value="1"/>
</dbReference>
<dbReference type="InterPro" id="IPR005119">
    <property type="entry name" value="LysR_subst-bd"/>
</dbReference>
<dbReference type="GO" id="GO:0000976">
    <property type="term" value="F:transcription cis-regulatory region binding"/>
    <property type="evidence" value="ECO:0007669"/>
    <property type="project" value="TreeGrafter"/>
</dbReference>
<evidence type="ECO:0000313" key="6">
    <source>
        <dbReference type="EMBL" id="PEJ27211.1"/>
    </source>
</evidence>
<gene>
    <name evidence="6" type="ORF">CN689_24160</name>
</gene>
<dbReference type="FunFam" id="1.10.10.10:FF:000001">
    <property type="entry name" value="LysR family transcriptional regulator"/>
    <property type="match status" value="1"/>
</dbReference>
<dbReference type="InterPro" id="IPR036388">
    <property type="entry name" value="WH-like_DNA-bd_sf"/>
</dbReference>
<dbReference type="Pfam" id="PF03466">
    <property type="entry name" value="LysR_substrate"/>
    <property type="match status" value="1"/>
</dbReference>
<dbReference type="InterPro" id="IPR036390">
    <property type="entry name" value="WH_DNA-bd_sf"/>
</dbReference>
<dbReference type="EMBL" id="NUEQ01000103">
    <property type="protein sequence ID" value="PEJ27211.1"/>
    <property type="molecule type" value="Genomic_DNA"/>
</dbReference>
<evidence type="ECO:0000256" key="1">
    <source>
        <dbReference type="ARBA" id="ARBA00009437"/>
    </source>
</evidence>
<evidence type="ECO:0000313" key="7">
    <source>
        <dbReference type="Proteomes" id="UP000220106"/>
    </source>
</evidence>
<organism evidence="6 7">
    <name type="scientific">Peribacillus butanolivorans</name>
    <dbReference type="NCBI Taxonomy" id="421767"/>
    <lineage>
        <taxon>Bacteria</taxon>
        <taxon>Bacillati</taxon>
        <taxon>Bacillota</taxon>
        <taxon>Bacilli</taxon>
        <taxon>Bacillales</taxon>
        <taxon>Bacillaceae</taxon>
        <taxon>Peribacillus</taxon>
    </lineage>
</organism>
<dbReference type="RefSeq" id="WP_098177693.1">
    <property type="nucleotide sequence ID" value="NZ_JBIWCY010000011.1"/>
</dbReference>
<evidence type="ECO:0000256" key="2">
    <source>
        <dbReference type="ARBA" id="ARBA00023015"/>
    </source>
</evidence>
<dbReference type="PANTHER" id="PTHR30126">
    <property type="entry name" value="HTH-TYPE TRANSCRIPTIONAL REGULATOR"/>
    <property type="match status" value="1"/>
</dbReference>
<accession>A0AAX0RXW7</accession>
<dbReference type="AlphaFoldDB" id="A0AAX0RXW7"/>
<dbReference type="NCBIfam" id="NF040786">
    <property type="entry name" value="LysR_Sec_metab"/>
    <property type="match status" value="1"/>
</dbReference>
<dbReference type="Pfam" id="PF00126">
    <property type="entry name" value="HTH_1"/>
    <property type="match status" value="1"/>
</dbReference>
<reference evidence="6 7" key="1">
    <citation type="submission" date="2017-09" db="EMBL/GenBank/DDBJ databases">
        <title>Large-scale bioinformatics analysis of Bacillus genomes uncovers conserved roles of natural products in bacterial physiology.</title>
        <authorList>
            <consortium name="Agbiome Team Llc"/>
            <person name="Bleich R.M."/>
            <person name="Kirk G.J."/>
            <person name="Santa Maria K.C."/>
            <person name="Allen S.E."/>
            <person name="Farag S."/>
            <person name="Shank E.A."/>
            <person name="Bowers A."/>
        </authorList>
    </citation>
    <scope>NUCLEOTIDE SEQUENCE [LARGE SCALE GENOMIC DNA]</scope>
    <source>
        <strain evidence="6 7">AFS003229</strain>
    </source>
</reference>
<dbReference type="PRINTS" id="PR00039">
    <property type="entry name" value="HTHLYSR"/>
</dbReference>
<dbReference type="SUPFAM" id="SSF53850">
    <property type="entry name" value="Periplasmic binding protein-like II"/>
    <property type="match status" value="1"/>
</dbReference>
<dbReference type="SUPFAM" id="SSF46785">
    <property type="entry name" value="Winged helix' DNA-binding domain"/>
    <property type="match status" value="1"/>
</dbReference>